<reference evidence="2" key="1">
    <citation type="journal article" date="2023" name="G3 (Bethesda)">
        <title>Genome assembly and association tests identify interacting loci associated with vigor, precocity, and sex in interspecific pistachio rootstocks.</title>
        <authorList>
            <person name="Palmer W."/>
            <person name="Jacygrad E."/>
            <person name="Sagayaradj S."/>
            <person name="Cavanaugh K."/>
            <person name="Han R."/>
            <person name="Bertier L."/>
            <person name="Beede B."/>
            <person name="Kafkas S."/>
            <person name="Golino D."/>
            <person name="Preece J."/>
            <person name="Michelmore R."/>
        </authorList>
    </citation>
    <scope>NUCLEOTIDE SEQUENCE [LARGE SCALE GENOMIC DNA]</scope>
</reference>
<gene>
    <name evidence="1" type="ORF">Pint_07888</name>
</gene>
<name>A0ACC0XWR3_9ROSI</name>
<keyword evidence="2" id="KW-1185">Reference proteome</keyword>
<organism evidence="1 2">
    <name type="scientific">Pistacia integerrima</name>
    <dbReference type="NCBI Taxonomy" id="434235"/>
    <lineage>
        <taxon>Eukaryota</taxon>
        <taxon>Viridiplantae</taxon>
        <taxon>Streptophyta</taxon>
        <taxon>Embryophyta</taxon>
        <taxon>Tracheophyta</taxon>
        <taxon>Spermatophyta</taxon>
        <taxon>Magnoliopsida</taxon>
        <taxon>eudicotyledons</taxon>
        <taxon>Gunneridae</taxon>
        <taxon>Pentapetalae</taxon>
        <taxon>rosids</taxon>
        <taxon>malvids</taxon>
        <taxon>Sapindales</taxon>
        <taxon>Anacardiaceae</taxon>
        <taxon>Pistacia</taxon>
    </lineage>
</organism>
<dbReference type="Proteomes" id="UP001163603">
    <property type="component" value="Chromosome 10"/>
</dbReference>
<protein>
    <submittedName>
        <fullName evidence="1">Uncharacterized protein</fullName>
    </submittedName>
</protein>
<dbReference type="EMBL" id="CM047745">
    <property type="protein sequence ID" value="KAJ0025927.1"/>
    <property type="molecule type" value="Genomic_DNA"/>
</dbReference>
<comment type="caution">
    <text evidence="1">The sequence shown here is derived from an EMBL/GenBank/DDBJ whole genome shotgun (WGS) entry which is preliminary data.</text>
</comment>
<proteinExistence type="predicted"/>
<evidence type="ECO:0000313" key="1">
    <source>
        <dbReference type="EMBL" id="KAJ0025927.1"/>
    </source>
</evidence>
<evidence type="ECO:0000313" key="2">
    <source>
        <dbReference type="Proteomes" id="UP001163603"/>
    </source>
</evidence>
<accession>A0ACC0XWR3</accession>
<sequence length="87" mass="9732">MKANNSVPLKLILLQLAFSFFCFFLVVTKARNMRTPTGIYGAEAPNDSSTAQGDHFVIVKKEDEKFAEGDLVSMDYSPARKRPPIHN</sequence>